<keyword evidence="2" id="KW-0677">Repeat</keyword>
<name>A0A5J9USP4_9POAL</name>
<dbReference type="SMART" id="SM00320">
    <property type="entry name" value="WD40"/>
    <property type="match status" value="4"/>
</dbReference>
<comment type="caution">
    <text evidence="4">The sequence shown here is derived from an EMBL/GenBank/DDBJ whole genome shotgun (WGS) entry which is preliminary data.</text>
</comment>
<dbReference type="Gene3D" id="2.130.10.10">
    <property type="entry name" value="YVTN repeat-like/Quinoprotein amine dehydrogenase"/>
    <property type="match status" value="1"/>
</dbReference>
<evidence type="ECO:0000256" key="3">
    <source>
        <dbReference type="PROSITE-ProRule" id="PRU00221"/>
    </source>
</evidence>
<organism evidence="4 5">
    <name type="scientific">Eragrostis curvula</name>
    <name type="common">weeping love grass</name>
    <dbReference type="NCBI Taxonomy" id="38414"/>
    <lineage>
        <taxon>Eukaryota</taxon>
        <taxon>Viridiplantae</taxon>
        <taxon>Streptophyta</taxon>
        <taxon>Embryophyta</taxon>
        <taxon>Tracheophyta</taxon>
        <taxon>Spermatophyta</taxon>
        <taxon>Magnoliopsida</taxon>
        <taxon>Liliopsida</taxon>
        <taxon>Poales</taxon>
        <taxon>Poaceae</taxon>
        <taxon>PACMAD clade</taxon>
        <taxon>Chloridoideae</taxon>
        <taxon>Eragrostideae</taxon>
        <taxon>Eragrostidinae</taxon>
        <taxon>Eragrostis</taxon>
    </lineage>
</organism>
<dbReference type="Pfam" id="PF00400">
    <property type="entry name" value="WD40"/>
    <property type="match status" value="3"/>
</dbReference>
<reference evidence="4 5" key="1">
    <citation type="journal article" date="2019" name="Sci. Rep.">
        <title>A high-quality genome of Eragrostis curvula grass provides insights into Poaceae evolution and supports new strategies to enhance forage quality.</title>
        <authorList>
            <person name="Carballo J."/>
            <person name="Santos B.A.C.M."/>
            <person name="Zappacosta D."/>
            <person name="Garbus I."/>
            <person name="Selva J.P."/>
            <person name="Gallo C.A."/>
            <person name="Diaz A."/>
            <person name="Albertini E."/>
            <person name="Caccamo M."/>
            <person name="Echenique V."/>
        </authorList>
    </citation>
    <scope>NUCLEOTIDE SEQUENCE [LARGE SCALE GENOMIC DNA]</scope>
    <source>
        <strain evidence="5">cv. Victoria</strain>
        <tissue evidence="4">Leaf</tissue>
    </source>
</reference>
<sequence length="261" mass="29939">MVDLSELWALSRTSAAVFIPRKQWFVVGYYSGNIKVCNDETMRNVKIFCAHDYGVSYLDIHPSEPYVLSASIADRKVKMWNWKMDWKCVRTFHVEARELKFIPNDADCLRYQQWCRGSADLTFSFGSSHLLCLDYLSCGDDLYMITGNRDGSVEIWDWQSRSCLKTLREHKKLVSTICVHPDLPLFITGSGDGTVCLWNSSTFELEGKLDCDLENVYTIACLKGSNRRRPYRQFAPQPYVPGQPCFVPHPVMCRMPLACSA</sequence>
<dbReference type="InterPro" id="IPR015943">
    <property type="entry name" value="WD40/YVTN_repeat-like_dom_sf"/>
</dbReference>
<protein>
    <submittedName>
        <fullName evidence="4">Uncharacterized protein</fullName>
    </submittedName>
</protein>
<feature type="repeat" description="WD" evidence="3">
    <location>
        <begin position="167"/>
        <end position="199"/>
    </location>
</feature>
<dbReference type="PROSITE" id="PS50294">
    <property type="entry name" value="WD_REPEATS_REGION"/>
    <property type="match status" value="1"/>
</dbReference>
<keyword evidence="1 3" id="KW-0853">WD repeat</keyword>
<feature type="non-terminal residue" evidence="4">
    <location>
        <position position="1"/>
    </location>
</feature>
<accession>A0A5J9USP4</accession>
<dbReference type="GO" id="GO:0030126">
    <property type="term" value="C:COPI vesicle coat"/>
    <property type="evidence" value="ECO:0007669"/>
    <property type="project" value="TreeGrafter"/>
</dbReference>
<dbReference type="PANTHER" id="PTHR19876">
    <property type="entry name" value="COATOMER"/>
    <property type="match status" value="1"/>
</dbReference>
<dbReference type="AlphaFoldDB" id="A0A5J9USP4"/>
<dbReference type="InterPro" id="IPR036322">
    <property type="entry name" value="WD40_repeat_dom_sf"/>
</dbReference>
<evidence type="ECO:0000313" key="5">
    <source>
        <dbReference type="Proteomes" id="UP000324897"/>
    </source>
</evidence>
<dbReference type="InterPro" id="IPR050844">
    <property type="entry name" value="Coatomer_complex_subunit"/>
</dbReference>
<dbReference type="GO" id="GO:0006888">
    <property type="term" value="P:endoplasmic reticulum to Golgi vesicle-mediated transport"/>
    <property type="evidence" value="ECO:0007669"/>
    <property type="project" value="TreeGrafter"/>
</dbReference>
<dbReference type="GO" id="GO:0006886">
    <property type="term" value="P:intracellular protein transport"/>
    <property type="evidence" value="ECO:0007669"/>
    <property type="project" value="TreeGrafter"/>
</dbReference>
<feature type="repeat" description="WD" evidence="3">
    <location>
        <begin position="143"/>
        <end position="166"/>
    </location>
</feature>
<dbReference type="PROSITE" id="PS50082">
    <property type="entry name" value="WD_REPEATS_2"/>
    <property type="match status" value="2"/>
</dbReference>
<dbReference type="SUPFAM" id="SSF50978">
    <property type="entry name" value="WD40 repeat-like"/>
    <property type="match status" value="1"/>
</dbReference>
<evidence type="ECO:0000256" key="1">
    <source>
        <dbReference type="ARBA" id="ARBA00022574"/>
    </source>
</evidence>
<dbReference type="Proteomes" id="UP000324897">
    <property type="component" value="Chromosome 2"/>
</dbReference>
<dbReference type="EMBL" id="RWGY01000013">
    <property type="protein sequence ID" value="TVU26070.1"/>
    <property type="molecule type" value="Genomic_DNA"/>
</dbReference>
<keyword evidence="5" id="KW-1185">Reference proteome</keyword>
<gene>
    <name evidence="4" type="ORF">EJB05_28599</name>
</gene>
<evidence type="ECO:0000313" key="4">
    <source>
        <dbReference type="EMBL" id="TVU26070.1"/>
    </source>
</evidence>
<dbReference type="GO" id="GO:0006891">
    <property type="term" value="P:intra-Golgi vesicle-mediated transport"/>
    <property type="evidence" value="ECO:0007669"/>
    <property type="project" value="TreeGrafter"/>
</dbReference>
<dbReference type="GO" id="GO:0006890">
    <property type="term" value="P:retrograde vesicle-mediated transport, Golgi to endoplasmic reticulum"/>
    <property type="evidence" value="ECO:0007669"/>
    <property type="project" value="TreeGrafter"/>
</dbReference>
<dbReference type="OrthoDB" id="692364at2759"/>
<dbReference type="InterPro" id="IPR001680">
    <property type="entry name" value="WD40_rpt"/>
</dbReference>
<dbReference type="PANTHER" id="PTHR19876:SF72">
    <property type="entry name" value="COATOMER WD ASSOCIATED REGION DOMAIN-CONTAINING PROTEIN"/>
    <property type="match status" value="1"/>
</dbReference>
<evidence type="ECO:0000256" key="2">
    <source>
        <dbReference type="ARBA" id="ARBA00022737"/>
    </source>
</evidence>
<dbReference type="Gramene" id="TVU26070">
    <property type="protein sequence ID" value="TVU26070"/>
    <property type="gene ID" value="EJB05_28599"/>
</dbReference>
<proteinExistence type="predicted"/>